<accession>A0A1Y2I9I3</accession>
<dbReference type="AlphaFoldDB" id="A0A1Y2I9I3"/>
<evidence type="ECO:0000313" key="2">
    <source>
        <dbReference type="Proteomes" id="UP000193067"/>
    </source>
</evidence>
<sequence length="87" mass="9374">MGARCASVANTLPRRWLFGLLISRFSLPLWPPGHLYPSLIVNAILGIRVPSKSAILVLRICSPYPRSSCSLFSSNAGHQPCAPSLAT</sequence>
<dbReference type="EMBL" id="KZ084146">
    <property type="protein sequence ID" value="OSC97794.1"/>
    <property type="molecule type" value="Genomic_DNA"/>
</dbReference>
<dbReference type="Proteomes" id="UP000193067">
    <property type="component" value="Unassembled WGS sequence"/>
</dbReference>
<proteinExistence type="predicted"/>
<reference evidence="1 2" key="1">
    <citation type="journal article" date="2015" name="Biotechnol. Biofuels">
        <title>Enhanced degradation of softwood versus hardwood by the white-rot fungus Pycnoporus coccineus.</title>
        <authorList>
            <person name="Couturier M."/>
            <person name="Navarro D."/>
            <person name="Chevret D."/>
            <person name="Henrissat B."/>
            <person name="Piumi F."/>
            <person name="Ruiz-Duenas F.J."/>
            <person name="Martinez A.T."/>
            <person name="Grigoriev I.V."/>
            <person name="Riley R."/>
            <person name="Lipzen A."/>
            <person name="Berrin J.G."/>
            <person name="Master E.R."/>
            <person name="Rosso M.N."/>
        </authorList>
    </citation>
    <scope>NUCLEOTIDE SEQUENCE [LARGE SCALE GENOMIC DNA]</scope>
    <source>
        <strain evidence="1 2">BRFM310</strain>
    </source>
</reference>
<organism evidence="1 2">
    <name type="scientific">Trametes coccinea (strain BRFM310)</name>
    <name type="common">Pycnoporus coccineus</name>
    <dbReference type="NCBI Taxonomy" id="1353009"/>
    <lineage>
        <taxon>Eukaryota</taxon>
        <taxon>Fungi</taxon>
        <taxon>Dikarya</taxon>
        <taxon>Basidiomycota</taxon>
        <taxon>Agaricomycotina</taxon>
        <taxon>Agaricomycetes</taxon>
        <taxon>Polyporales</taxon>
        <taxon>Polyporaceae</taxon>
        <taxon>Trametes</taxon>
    </lineage>
</organism>
<protein>
    <submittedName>
        <fullName evidence="1">Uncharacterized protein</fullName>
    </submittedName>
</protein>
<gene>
    <name evidence="1" type="ORF">PYCCODRAFT_1104708</name>
</gene>
<name>A0A1Y2I9I3_TRAC3</name>
<keyword evidence="2" id="KW-1185">Reference proteome</keyword>
<evidence type="ECO:0000313" key="1">
    <source>
        <dbReference type="EMBL" id="OSC97794.1"/>
    </source>
</evidence>